<dbReference type="Pfam" id="PF08478">
    <property type="entry name" value="POTRA_1"/>
    <property type="match status" value="1"/>
</dbReference>
<dbReference type="InterPro" id="IPR005548">
    <property type="entry name" value="Cell_div_FtsQ/DivIB_C"/>
</dbReference>
<dbReference type="InterPro" id="IPR026580">
    <property type="entry name" value="DivIB"/>
</dbReference>
<evidence type="ECO:0000259" key="9">
    <source>
        <dbReference type="PROSITE" id="PS51779"/>
    </source>
</evidence>
<evidence type="ECO:0000256" key="3">
    <source>
        <dbReference type="ARBA" id="ARBA00022618"/>
    </source>
</evidence>
<comment type="function">
    <text evidence="8">Cell division protein that may be involved in stabilizing or promoting the assembly of the division complex.</text>
</comment>
<dbReference type="Pfam" id="PF03799">
    <property type="entry name" value="FtsQ_DivIB_C"/>
    <property type="match status" value="1"/>
</dbReference>
<evidence type="ECO:0000256" key="4">
    <source>
        <dbReference type="ARBA" id="ARBA00022692"/>
    </source>
</evidence>
<reference evidence="10 11" key="1">
    <citation type="journal article" date="2021" name="Sci. Rep.">
        <title>The distribution of antibiotic resistance genes in chicken gut microbiota commensals.</title>
        <authorList>
            <person name="Juricova H."/>
            <person name="Matiasovicova J."/>
            <person name="Kubasova T."/>
            <person name="Cejkova D."/>
            <person name="Rychlik I."/>
        </authorList>
    </citation>
    <scope>NUCLEOTIDE SEQUENCE [LARGE SCALE GENOMIC DNA]</scope>
    <source>
        <strain evidence="10 11">An574</strain>
    </source>
</reference>
<dbReference type="InterPro" id="IPR013685">
    <property type="entry name" value="POTRA_FtsQ_type"/>
</dbReference>
<keyword evidence="4 8" id="KW-0812">Transmembrane</keyword>
<feature type="transmembrane region" description="Helical" evidence="8">
    <location>
        <begin position="58"/>
        <end position="76"/>
    </location>
</feature>
<evidence type="ECO:0000313" key="11">
    <source>
        <dbReference type="Proteomes" id="UP000785625"/>
    </source>
</evidence>
<dbReference type="EMBL" id="JACJKU010000012">
    <property type="protein sequence ID" value="MBM6940315.1"/>
    <property type="molecule type" value="Genomic_DNA"/>
</dbReference>
<organism evidence="10 11">
    <name type="scientific">Limosilactobacillus coleohominis</name>
    <dbReference type="NCBI Taxonomy" id="181675"/>
    <lineage>
        <taxon>Bacteria</taxon>
        <taxon>Bacillati</taxon>
        <taxon>Bacillota</taxon>
        <taxon>Bacilli</taxon>
        <taxon>Lactobacillales</taxon>
        <taxon>Lactobacillaceae</taxon>
        <taxon>Limosilactobacillus</taxon>
    </lineage>
</organism>
<feature type="domain" description="POTRA" evidence="9">
    <location>
        <begin position="80"/>
        <end position="151"/>
    </location>
</feature>
<proteinExistence type="inferred from homology"/>
<evidence type="ECO:0000256" key="8">
    <source>
        <dbReference type="HAMAP-Rule" id="MF_00912"/>
    </source>
</evidence>
<dbReference type="PROSITE" id="PS51779">
    <property type="entry name" value="POTRA"/>
    <property type="match status" value="1"/>
</dbReference>
<dbReference type="RefSeq" id="WP_204784702.1">
    <property type="nucleotide sequence ID" value="NZ_CALVGD010000099.1"/>
</dbReference>
<dbReference type="InterPro" id="IPR050487">
    <property type="entry name" value="FtsQ_DivIB"/>
</dbReference>
<evidence type="ECO:0000256" key="7">
    <source>
        <dbReference type="ARBA" id="ARBA00023306"/>
    </source>
</evidence>
<keyword evidence="3 8" id="KW-0132">Cell division</keyword>
<evidence type="ECO:0000313" key="10">
    <source>
        <dbReference type="EMBL" id="MBM6940315.1"/>
    </source>
</evidence>
<evidence type="ECO:0000256" key="1">
    <source>
        <dbReference type="ARBA" id="ARBA00004370"/>
    </source>
</evidence>
<comment type="subcellular location">
    <subcellularLocation>
        <location evidence="8">Cell membrane</location>
        <topology evidence="8">Single-pass type II membrane protein</topology>
    </subcellularLocation>
    <subcellularLocation>
        <location evidence="1">Membrane</location>
    </subcellularLocation>
    <text evidence="8">Localizes to the division septum.</text>
</comment>
<dbReference type="Gene3D" id="3.40.50.10960">
    <property type="match status" value="1"/>
</dbReference>
<keyword evidence="6 8" id="KW-0472">Membrane</keyword>
<keyword evidence="5 8" id="KW-1133">Transmembrane helix</keyword>
<evidence type="ECO:0000256" key="6">
    <source>
        <dbReference type="ARBA" id="ARBA00023136"/>
    </source>
</evidence>
<evidence type="ECO:0000256" key="5">
    <source>
        <dbReference type="ARBA" id="ARBA00022989"/>
    </source>
</evidence>
<sequence>MANHYDNNDDHRRYLKRLRKIEGRSLNALKQISDRETSLNKKVPQVGHRQRIGNGKRVASILIPFILLLIFAVYVISPLSKISHVQVTGNSELTKQEVQSATDIKPGRYVWRIVRHQNMVLKQSQRKNPQIRSLQVKLTGPRSVRVHITEYPVIGIINHHGKQELLLSNGKYRPITGNVDNFLHYSNFSNNYIHLKIAAREIGTLPKYIRQGISEVQFSPTKLNPDRLKLIMNDGNTVLVRADTMGNKMKYYPSIISKMNGNGVVDLQFGAYSYNYGNNDK</sequence>
<protein>
    <recommendedName>
        <fullName evidence="8">Cell division protein DivIB</fullName>
    </recommendedName>
</protein>
<evidence type="ECO:0000256" key="2">
    <source>
        <dbReference type="ARBA" id="ARBA00022475"/>
    </source>
</evidence>
<comment type="similarity">
    <text evidence="8">Belongs to the FtsQ/DivIB family. DivIB subfamily.</text>
</comment>
<keyword evidence="2 8" id="KW-1003">Cell membrane</keyword>
<dbReference type="HAMAP" id="MF_00912">
    <property type="entry name" value="DivIB"/>
    <property type="match status" value="1"/>
</dbReference>
<accession>A0ABS2GVM0</accession>
<comment type="caution">
    <text evidence="10">The sequence shown here is derived from an EMBL/GenBank/DDBJ whole genome shotgun (WGS) entry which is preliminary data.</text>
</comment>
<gene>
    <name evidence="8" type="primary">divIB</name>
    <name evidence="10" type="ORF">H5975_02220</name>
</gene>
<keyword evidence="7 8" id="KW-0131">Cell cycle</keyword>
<keyword evidence="11" id="KW-1185">Reference proteome</keyword>
<dbReference type="PANTHER" id="PTHR37820">
    <property type="entry name" value="CELL DIVISION PROTEIN DIVIB"/>
    <property type="match status" value="1"/>
</dbReference>
<dbReference type="InterPro" id="IPR034746">
    <property type="entry name" value="POTRA"/>
</dbReference>
<dbReference type="PANTHER" id="PTHR37820:SF1">
    <property type="entry name" value="CELL DIVISION PROTEIN FTSQ"/>
    <property type="match status" value="1"/>
</dbReference>
<name>A0ABS2GVM0_9LACO</name>
<dbReference type="Proteomes" id="UP000785625">
    <property type="component" value="Unassembled WGS sequence"/>
</dbReference>